<evidence type="ECO:0000313" key="12">
    <source>
        <dbReference type="Proteomes" id="UP000549695"/>
    </source>
</evidence>
<name>A0A852VXR5_PSEA5</name>
<dbReference type="RefSeq" id="WP_179760537.1">
    <property type="nucleotide sequence ID" value="NZ_BAAAJZ010000008.1"/>
</dbReference>
<evidence type="ECO:0000313" key="10">
    <source>
        <dbReference type="EMBL" id="PKB33374.1"/>
    </source>
</evidence>
<dbReference type="InterPro" id="IPR005471">
    <property type="entry name" value="Tscrpt_reg_IclR_N"/>
</dbReference>
<proteinExistence type="predicted"/>
<keyword evidence="2" id="KW-0805">Transcription regulation</keyword>
<gene>
    <name evidence="10" type="ORF">ATL51_5131</name>
    <name evidence="9" type="ORF">HDA37_001234</name>
</gene>
<evidence type="ECO:0000313" key="11">
    <source>
        <dbReference type="Proteomes" id="UP000232453"/>
    </source>
</evidence>
<dbReference type="AlphaFoldDB" id="A0A852VXR5"/>
<dbReference type="InterPro" id="IPR014757">
    <property type="entry name" value="Tscrpt_reg_IclR_C"/>
</dbReference>
<dbReference type="Pfam" id="PF09339">
    <property type="entry name" value="HTH_IclR"/>
    <property type="match status" value="1"/>
</dbReference>
<keyword evidence="12" id="KW-1185">Reference proteome</keyword>
<evidence type="ECO:0000256" key="4">
    <source>
        <dbReference type="ARBA" id="ARBA00023163"/>
    </source>
</evidence>
<dbReference type="PROSITE" id="PS51078">
    <property type="entry name" value="ICLR_ED"/>
    <property type="match status" value="1"/>
</dbReference>
<dbReference type="Gene3D" id="1.10.10.10">
    <property type="entry name" value="Winged helix-like DNA-binding domain superfamily/Winged helix DNA-binding domain"/>
    <property type="match status" value="1"/>
</dbReference>
<protein>
    <recommendedName>
        <fullName evidence="6">Glycerol operon regulatory protein</fullName>
    </recommendedName>
</protein>
<dbReference type="GO" id="GO:0003677">
    <property type="term" value="F:DNA binding"/>
    <property type="evidence" value="ECO:0007669"/>
    <property type="project" value="UniProtKB-KW"/>
</dbReference>
<accession>A0A852VXR5</accession>
<organism evidence="9 12">
    <name type="scientific">Pseudonocardia alni</name>
    <name type="common">Amycolata alni</name>
    <dbReference type="NCBI Taxonomy" id="33907"/>
    <lineage>
        <taxon>Bacteria</taxon>
        <taxon>Bacillati</taxon>
        <taxon>Actinomycetota</taxon>
        <taxon>Actinomycetes</taxon>
        <taxon>Pseudonocardiales</taxon>
        <taxon>Pseudonocardiaceae</taxon>
        <taxon>Pseudonocardia</taxon>
    </lineage>
</organism>
<feature type="domain" description="HTH iclR-type" evidence="7">
    <location>
        <begin position="12"/>
        <end position="73"/>
    </location>
</feature>
<dbReference type="InterPro" id="IPR036390">
    <property type="entry name" value="WH_DNA-bd_sf"/>
</dbReference>
<evidence type="ECO:0000256" key="1">
    <source>
        <dbReference type="ARBA" id="ARBA00022798"/>
    </source>
</evidence>
<comment type="function">
    <text evidence="5">May be an activator protein for the gylABX operon.</text>
</comment>
<reference evidence="9 12" key="1">
    <citation type="submission" date="2020-07" db="EMBL/GenBank/DDBJ databases">
        <title>Sequencing the genomes of 1000 actinobacteria strains.</title>
        <authorList>
            <person name="Klenk H.-P."/>
        </authorList>
    </citation>
    <scope>NUCLEOTIDE SEQUENCE [LARGE SCALE GENOMIC DNA]</scope>
    <source>
        <strain evidence="10 11">DSM 44104</strain>
        <strain evidence="9 12">DSM 44749</strain>
    </source>
</reference>
<evidence type="ECO:0000259" key="7">
    <source>
        <dbReference type="PROSITE" id="PS51077"/>
    </source>
</evidence>
<evidence type="ECO:0000256" key="3">
    <source>
        <dbReference type="ARBA" id="ARBA00023125"/>
    </source>
</evidence>
<dbReference type="FunFam" id="1.10.10.10:FF:000056">
    <property type="entry name" value="IclR family transcriptional regulator"/>
    <property type="match status" value="1"/>
</dbReference>
<dbReference type="PANTHER" id="PTHR30136">
    <property type="entry name" value="HELIX-TURN-HELIX TRANSCRIPTIONAL REGULATOR, ICLR FAMILY"/>
    <property type="match status" value="1"/>
</dbReference>
<accession>A0AA44UTT7</accession>
<dbReference type="GO" id="GO:0003700">
    <property type="term" value="F:DNA-binding transcription factor activity"/>
    <property type="evidence" value="ECO:0007669"/>
    <property type="project" value="TreeGrafter"/>
</dbReference>
<dbReference type="InterPro" id="IPR029016">
    <property type="entry name" value="GAF-like_dom_sf"/>
</dbReference>
<keyword evidence="4" id="KW-0804">Transcription</keyword>
<dbReference type="SUPFAM" id="SSF46785">
    <property type="entry name" value="Winged helix' DNA-binding domain"/>
    <property type="match status" value="1"/>
</dbReference>
<dbReference type="Pfam" id="PF01614">
    <property type="entry name" value="IclR_C"/>
    <property type="match status" value="1"/>
</dbReference>
<dbReference type="Proteomes" id="UP000549695">
    <property type="component" value="Unassembled WGS sequence"/>
</dbReference>
<dbReference type="PROSITE" id="PS51077">
    <property type="entry name" value="HTH_ICLR"/>
    <property type="match status" value="1"/>
</dbReference>
<feature type="domain" description="IclR-ED" evidence="8">
    <location>
        <begin position="74"/>
        <end position="249"/>
    </location>
</feature>
<evidence type="ECO:0000256" key="5">
    <source>
        <dbReference type="ARBA" id="ARBA00058938"/>
    </source>
</evidence>
<dbReference type="GO" id="GO:0006071">
    <property type="term" value="P:glycerol metabolic process"/>
    <property type="evidence" value="ECO:0007669"/>
    <property type="project" value="UniProtKB-KW"/>
</dbReference>
<evidence type="ECO:0000259" key="8">
    <source>
        <dbReference type="PROSITE" id="PS51078"/>
    </source>
</evidence>
<sequence length="253" mass="27463">MSNTVRGREPGVQSVDRAITLLTLLADRSEAGVSELAASLDVHKSTAFRLLGALEERGLVEQIADRGKYRLGFGLIPLAGRVAERLEVTTQGHPVCETLAERLGETVNIAIPDRGWAVNVDQARGPSMVTTFNWLGRITPMHNTSSGKVLLASVVLDDPGTMPDTVPEQGRDTLVEELRRVRRHGYAWSLEELETGLNAVAAPVVDHGGAVVAALSVSGPAYRLSAERIERITPEVVAAGREISRRMGFWRDR</sequence>
<dbReference type="PANTHER" id="PTHR30136:SF24">
    <property type="entry name" value="HTH-TYPE TRANSCRIPTIONAL REPRESSOR ALLR"/>
    <property type="match status" value="1"/>
</dbReference>
<evidence type="ECO:0000256" key="2">
    <source>
        <dbReference type="ARBA" id="ARBA00023015"/>
    </source>
</evidence>
<keyword evidence="1" id="KW-0319">Glycerol metabolism</keyword>
<dbReference type="Proteomes" id="UP000232453">
    <property type="component" value="Unassembled WGS sequence"/>
</dbReference>
<dbReference type="GeneID" id="98051038"/>
<dbReference type="EMBL" id="JACCCZ010000001">
    <property type="protein sequence ID" value="NYG00949.1"/>
    <property type="molecule type" value="Genomic_DNA"/>
</dbReference>
<comment type="caution">
    <text evidence="9">The sequence shown here is derived from an EMBL/GenBank/DDBJ whole genome shotgun (WGS) entry which is preliminary data.</text>
</comment>
<evidence type="ECO:0000313" key="9">
    <source>
        <dbReference type="EMBL" id="NYG00949.1"/>
    </source>
</evidence>
<keyword evidence="3 9" id="KW-0238">DNA-binding</keyword>
<dbReference type="InterPro" id="IPR036388">
    <property type="entry name" value="WH-like_DNA-bd_sf"/>
</dbReference>
<dbReference type="SUPFAM" id="SSF55781">
    <property type="entry name" value="GAF domain-like"/>
    <property type="match status" value="1"/>
</dbReference>
<dbReference type="SMART" id="SM00346">
    <property type="entry name" value="HTH_ICLR"/>
    <property type="match status" value="1"/>
</dbReference>
<dbReference type="GO" id="GO:0045892">
    <property type="term" value="P:negative regulation of DNA-templated transcription"/>
    <property type="evidence" value="ECO:0007669"/>
    <property type="project" value="TreeGrafter"/>
</dbReference>
<evidence type="ECO:0000256" key="6">
    <source>
        <dbReference type="ARBA" id="ARBA00070406"/>
    </source>
</evidence>
<dbReference type="Gene3D" id="3.30.450.40">
    <property type="match status" value="1"/>
</dbReference>
<dbReference type="InterPro" id="IPR050707">
    <property type="entry name" value="HTH_MetabolicPath_Reg"/>
</dbReference>
<dbReference type="EMBL" id="PHUJ01000003">
    <property type="protein sequence ID" value="PKB33374.1"/>
    <property type="molecule type" value="Genomic_DNA"/>
</dbReference>